<dbReference type="AlphaFoldDB" id="A0A975BJE9"/>
<sequence length="58" mass="6680">MPKSSKAFLSKTKRISGLFPDSAPAILWHFFPDHLSGLLNLCFHVARTLIKRLQNWQD</sequence>
<proteinExistence type="predicted"/>
<dbReference type="KEGG" id="dmm:dnm_024300"/>
<organism evidence="1 2">
    <name type="scientific">Desulfonema magnum</name>
    <dbReference type="NCBI Taxonomy" id="45655"/>
    <lineage>
        <taxon>Bacteria</taxon>
        <taxon>Pseudomonadati</taxon>
        <taxon>Thermodesulfobacteriota</taxon>
        <taxon>Desulfobacteria</taxon>
        <taxon>Desulfobacterales</taxon>
        <taxon>Desulfococcaceae</taxon>
        <taxon>Desulfonema</taxon>
    </lineage>
</organism>
<gene>
    <name evidence="1" type="ORF">dnm_024300</name>
</gene>
<reference evidence="1" key="1">
    <citation type="journal article" date="2021" name="Microb. Physiol.">
        <title>Proteogenomic Insights into the Physiology of Marine, Sulfate-Reducing, Filamentous Desulfonema limicola and Desulfonema magnum.</title>
        <authorList>
            <person name="Schnaars V."/>
            <person name="Wohlbrand L."/>
            <person name="Scheve S."/>
            <person name="Hinrichs C."/>
            <person name="Reinhardt R."/>
            <person name="Rabus R."/>
        </authorList>
    </citation>
    <scope>NUCLEOTIDE SEQUENCE</scope>
    <source>
        <strain evidence="1">4be13</strain>
    </source>
</reference>
<evidence type="ECO:0000313" key="1">
    <source>
        <dbReference type="EMBL" id="QTA86406.1"/>
    </source>
</evidence>
<dbReference type="EMBL" id="CP061800">
    <property type="protein sequence ID" value="QTA86406.1"/>
    <property type="molecule type" value="Genomic_DNA"/>
</dbReference>
<name>A0A975BJE9_9BACT</name>
<evidence type="ECO:0000313" key="2">
    <source>
        <dbReference type="Proteomes" id="UP000663722"/>
    </source>
</evidence>
<keyword evidence="2" id="KW-1185">Reference proteome</keyword>
<dbReference type="Proteomes" id="UP000663722">
    <property type="component" value="Chromosome"/>
</dbReference>
<protein>
    <submittedName>
        <fullName evidence="1">Uncharacterized protein</fullName>
    </submittedName>
</protein>
<accession>A0A975BJE9</accession>